<proteinExistence type="predicted"/>
<dbReference type="EMBL" id="SLUL01000001">
    <property type="protein sequence ID" value="TCL53282.1"/>
    <property type="molecule type" value="Genomic_DNA"/>
</dbReference>
<accession>A0A4V2QAP3</accession>
<evidence type="ECO:0000313" key="2">
    <source>
        <dbReference type="Proteomes" id="UP000295658"/>
    </source>
</evidence>
<name>A0A4V2QAP3_9BACL</name>
<organism evidence="1 2">
    <name type="scientific">Thermolongibacillus altinsuensis</name>
    <dbReference type="NCBI Taxonomy" id="575256"/>
    <lineage>
        <taxon>Bacteria</taxon>
        <taxon>Bacillati</taxon>
        <taxon>Bacillota</taxon>
        <taxon>Bacilli</taxon>
        <taxon>Bacillales</taxon>
        <taxon>Anoxybacillaceae</taxon>
        <taxon>Thermolongibacillus</taxon>
    </lineage>
</organism>
<reference evidence="1 2" key="1">
    <citation type="submission" date="2019-03" db="EMBL/GenBank/DDBJ databases">
        <title>Genomic Encyclopedia of Type Strains, Phase IV (KMG-IV): sequencing the most valuable type-strain genomes for metagenomic binning, comparative biology and taxonomic classification.</title>
        <authorList>
            <person name="Goeker M."/>
        </authorList>
    </citation>
    <scope>NUCLEOTIDE SEQUENCE [LARGE SCALE GENOMIC DNA]</scope>
    <source>
        <strain evidence="1 2">DSM 24979</strain>
    </source>
</reference>
<evidence type="ECO:0000313" key="1">
    <source>
        <dbReference type="EMBL" id="TCL53282.1"/>
    </source>
</evidence>
<sequence length="48" mass="5652">MVLDVTNDSCHVMWEDYFVSWEKKELLTVDEKLTKAQKISVPSKMNHP</sequence>
<comment type="caution">
    <text evidence="1">The sequence shown here is derived from an EMBL/GenBank/DDBJ whole genome shotgun (WGS) entry which is preliminary data.</text>
</comment>
<dbReference type="Proteomes" id="UP000295658">
    <property type="component" value="Unassembled WGS sequence"/>
</dbReference>
<dbReference type="AlphaFoldDB" id="A0A4V2QAP3"/>
<gene>
    <name evidence="1" type="ORF">EDD69_101290</name>
</gene>
<protein>
    <submittedName>
        <fullName evidence="1">Uncharacterized protein</fullName>
    </submittedName>
</protein>
<keyword evidence="2" id="KW-1185">Reference proteome</keyword>